<comment type="caution">
    <text evidence="1">The sequence shown here is derived from an EMBL/GenBank/DDBJ whole genome shotgun (WGS) entry which is preliminary data.</text>
</comment>
<gene>
    <name evidence="1" type="ORF">GCM10007384_34880</name>
</gene>
<sequence length="135" mass="16009">MFAIHTGKKGIGVLEKKHAEYNEIFEKQASITFKLDEITKYLYRLKNKKRTLGEHKQFQGLISNMRTDIENEIANTDSVVEEYQFQLYNELLVQIKAIQTIVDDYENESEEYLYNKELLEKCREKYRSEGGKSKK</sequence>
<protein>
    <submittedName>
        <fullName evidence="1">Uncharacterized protein</fullName>
    </submittedName>
</protein>
<evidence type="ECO:0000313" key="1">
    <source>
        <dbReference type="EMBL" id="GGX30790.1"/>
    </source>
</evidence>
<keyword evidence="2" id="KW-1185">Reference proteome</keyword>
<proteinExistence type="predicted"/>
<accession>A0A918JYT6</accession>
<dbReference type="Proteomes" id="UP000601108">
    <property type="component" value="Unassembled WGS sequence"/>
</dbReference>
<evidence type="ECO:0000313" key="2">
    <source>
        <dbReference type="Proteomes" id="UP000601108"/>
    </source>
</evidence>
<organism evidence="1 2">
    <name type="scientific">Aquimarina muelleri</name>
    <dbReference type="NCBI Taxonomy" id="279356"/>
    <lineage>
        <taxon>Bacteria</taxon>
        <taxon>Pseudomonadati</taxon>
        <taxon>Bacteroidota</taxon>
        <taxon>Flavobacteriia</taxon>
        <taxon>Flavobacteriales</taxon>
        <taxon>Flavobacteriaceae</taxon>
        <taxon>Aquimarina</taxon>
    </lineage>
</organism>
<dbReference type="AlphaFoldDB" id="A0A918JYT6"/>
<reference evidence="1 2" key="1">
    <citation type="journal article" date="2014" name="Int. J. Syst. Evol. Microbiol.">
        <title>Complete genome sequence of Corynebacterium casei LMG S-19264T (=DSM 44701T), isolated from a smear-ripened cheese.</title>
        <authorList>
            <consortium name="US DOE Joint Genome Institute (JGI-PGF)"/>
            <person name="Walter F."/>
            <person name="Albersmeier A."/>
            <person name="Kalinowski J."/>
            <person name="Ruckert C."/>
        </authorList>
    </citation>
    <scope>NUCLEOTIDE SEQUENCE [LARGE SCALE GENOMIC DNA]</scope>
    <source>
        <strain evidence="1 2">KCTC 12285</strain>
    </source>
</reference>
<name>A0A918JYT6_9FLAO</name>
<dbReference type="EMBL" id="BMWS01000030">
    <property type="protein sequence ID" value="GGX30790.1"/>
    <property type="molecule type" value="Genomic_DNA"/>
</dbReference>